<comment type="caution">
    <text evidence="1">The sequence shown here is derived from an EMBL/GenBank/DDBJ whole genome shotgun (WGS) entry which is preliminary data.</text>
</comment>
<evidence type="ECO:0000313" key="1">
    <source>
        <dbReference type="EMBL" id="NDV90544.1"/>
    </source>
</evidence>
<keyword evidence="2" id="KW-1185">Reference proteome</keyword>
<protein>
    <submittedName>
        <fullName evidence="1">Uncharacterized protein</fullName>
    </submittedName>
</protein>
<evidence type="ECO:0000313" key="2">
    <source>
        <dbReference type="Proteomes" id="UP000470213"/>
    </source>
</evidence>
<proteinExistence type="predicted"/>
<dbReference type="AlphaFoldDB" id="A0A7X5LKA5"/>
<gene>
    <name evidence="1" type="ORF">GTH32_04940</name>
</gene>
<sequence length="171" mass="19038">MMVTFSVIGFLILIVGYMALRMQNMQKEITLSRSSAKQNNSKASHAYRTLVMVTEALGKNLATRIDNAFKRHLITQQQHLVLMLLMSNFSNIVMQCSEKSATVEEALSRILKTETLSFVDIQDVIKEMPSNIRVAWSKNTAEGFIAACQLITVFVTGDAAKKTSQTESQAS</sequence>
<dbReference type="Proteomes" id="UP000470213">
    <property type="component" value="Unassembled WGS sequence"/>
</dbReference>
<dbReference type="EMBL" id="JAAAWN010000004">
    <property type="protein sequence ID" value="NDV90544.1"/>
    <property type="molecule type" value="Genomic_DNA"/>
</dbReference>
<accession>A0A7X5LKA5</accession>
<reference evidence="1 2" key="1">
    <citation type="submission" date="2020-01" db="EMBL/GenBank/DDBJ databases">
        <authorList>
            <person name="Chen J."/>
            <person name="Zhu S."/>
            <person name="Yang J."/>
        </authorList>
    </citation>
    <scope>NUCLEOTIDE SEQUENCE [LARGE SCALE GENOMIC DNA]</scope>
    <source>
        <strain evidence="1 2">345S023</strain>
    </source>
</reference>
<organism evidence="1 2">
    <name type="scientific">Alteromonas profundi</name>
    <dbReference type="NCBI Taxonomy" id="2696062"/>
    <lineage>
        <taxon>Bacteria</taxon>
        <taxon>Pseudomonadati</taxon>
        <taxon>Pseudomonadota</taxon>
        <taxon>Gammaproteobacteria</taxon>
        <taxon>Alteromonadales</taxon>
        <taxon>Alteromonadaceae</taxon>
        <taxon>Alteromonas/Salinimonas group</taxon>
        <taxon>Alteromonas</taxon>
    </lineage>
</organism>
<name>A0A7X5LKA5_9ALTE</name>